<reference evidence="7" key="2">
    <citation type="submission" date="2010-01" db="EMBL/GenBank/DDBJ databases">
        <title>The complete genome of Geodermatophilus obscurus DSM 43160.</title>
        <authorList>
            <consortium name="US DOE Joint Genome Institute (JGI-PGF)"/>
            <person name="Lucas S."/>
            <person name="Copeland A."/>
            <person name="Lapidus A."/>
            <person name="Glavina del Rio T."/>
            <person name="Dalin E."/>
            <person name="Tice H."/>
            <person name="Bruce D."/>
            <person name="Goodwin L."/>
            <person name="Pitluck S."/>
            <person name="Kyrpides N."/>
            <person name="Mavromatis K."/>
            <person name="Ivanova N."/>
            <person name="Munk A.C."/>
            <person name="Brettin T."/>
            <person name="Detter J.C."/>
            <person name="Han C."/>
            <person name="Larimer F."/>
            <person name="Land M."/>
            <person name="Hauser L."/>
            <person name="Markowitz V."/>
            <person name="Cheng J.-F."/>
            <person name="Hugenholtz P."/>
            <person name="Woyke T."/>
            <person name="Wu D."/>
            <person name="Jando M."/>
            <person name="Schneider S."/>
            <person name="Klenk H.-P."/>
            <person name="Eisen J.A."/>
        </authorList>
    </citation>
    <scope>NUCLEOTIDE SEQUENCE [LARGE SCALE GENOMIC DNA]</scope>
    <source>
        <strain evidence="7">ATCC 25078 / DSM 43160 / JCM 3152 / KCC A-0152 / KCTC 9177 / NBRC 13315 / NRRL B-3577 / G-20</strain>
    </source>
</reference>
<dbReference type="PROSITE" id="PS50082">
    <property type="entry name" value="WD_REPEATS_2"/>
    <property type="match status" value="14"/>
</dbReference>
<feature type="repeat" description="WD" evidence="3">
    <location>
        <begin position="968"/>
        <end position="1009"/>
    </location>
</feature>
<feature type="repeat" description="WD" evidence="3">
    <location>
        <begin position="1226"/>
        <end position="1263"/>
    </location>
</feature>
<dbReference type="CDD" id="cd00200">
    <property type="entry name" value="WD40"/>
    <property type="match status" value="3"/>
</dbReference>
<dbReference type="InterPro" id="IPR036322">
    <property type="entry name" value="WD40_repeat_dom_sf"/>
</dbReference>
<dbReference type="SUPFAM" id="SSF50978">
    <property type="entry name" value="WD40 repeat-like"/>
    <property type="match status" value="1"/>
</dbReference>
<keyword evidence="2" id="KW-0677">Repeat</keyword>
<dbReference type="InterPro" id="IPR020472">
    <property type="entry name" value="WD40_PAC1"/>
</dbReference>
<dbReference type="SUPFAM" id="SSF52200">
    <property type="entry name" value="Toll/Interleukin receptor TIR domain"/>
    <property type="match status" value="1"/>
</dbReference>
<gene>
    <name evidence="6" type="ordered locus">Gobs_3451</name>
</gene>
<dbReference type="Pfam" id="PF13676">
    <property type="entry name" value="TIR_2"/>
    <property type="match status" value="1"/>
</dbReference>
<dbReference type="InterPro" id="IPR011047">
    <property type="entry name" value="Quinoprotein_ADH-like_sf"/>
</dbReference>
<organism evidence="6 7">
    <name type="scientific">Geodermatophilus obscurus (strain ATCC 25078 / DSM 43160 / JCM 3152 / CCUG 61914 / KCC A-0152 / KCTC 9177 / NBRC 13315 / NRRL B-3577 / G-20)</name>
    <dbReference type="NCBI Taxonomy" id="526225"/>
    <lineage>
        <taxon>Bacteria</taxon>
        <taxon>Bacillati</taxon>
        <taxon>Actinomycetota</taxon>
        <taxon>Actinomycetes</taxon>
        <taxon>Geodermatophilales</taxon>
        <taxon>Geodermatophilaceae</taxon>
        <taxon>Geodermatophilus</taxon>
    </lineage>
</organism>
<evidence type="ECO:0000313" key="6">
    <source>
        <dbReference type="EMBL" id="ADB76049.1"/>
    </source>
</evidence>
<dbReference type="eggNOG" id="COG1672">
    <property type="taxonomic scope" value="Bacteria"/>
</dbReference>
<dbReference type="PANTHER" id="PTHR22847:SF637">
    <property type="entry name" value="WD REPEAT DOMAIN 5B"/>
    <property type="match status" value="1"/>
</dbReference>
<dbReference type="SUPFAM" id="SSF52540">
    <property type="entry name" value="P-loop containing nucleoside triphosphate hydrolases"/>
    <property type="match status" value="1"/>
</dbReference>
<dbReference type="GO" id="GO:0007165">
    <property type="term" value="P:signal transduction"/>
    <property type="evidence" value="ECO:0007669"/>
    <property type="project" value="InterPro"/>
</dbReference>
<feature type="domain" description="TIR" evidence="4">
    <location>
        <begin position="5"/>
        <end position="114"/>
    </location>
</feature>
<dbReference type="eggNOG" id="COG2319">
    <property type="taxonomic scope" value="Bacteria"/>
</dbReference>
<dbReference type="HOGENOM" id="CLU_002352_0_2_11"/>
<dbReference type="Proteomes" id="UP000001382">
    <property type="component" value="Chromosome"/>
</dbReference>
<dbReference type="STRING" id="526225.Gobs_3451"/>
<reference evidence="6 7" key="1">
    <citation type="journal article" date="2010" name="Stand. Genomic Sci.">
        <title>Complete genome sequence of Geodermatophilus obscurus type strain (G-20).</title>
        <authorList>
            <person name="Ivanova N."/>
            <person name="Sikorski J."/>
            <person name="Jando M."/>
            <person name="Munk C."/>
            <person name="Lapidus A."/>
            <person name="Glavina Del Rio T."/>
            <person name="Copeland A."/>
            <person name="Tice H."/>
            <person name="Cheng J.-F."/>
            <person name="Lucas S."/>
            <person name="Chen F."/>
            <person name="Nolan M."/>
            <person name="Bruce D."/>
            <person name="Goodwin L."/>
            <person name="Pitluck S."/>
            <person name="Mavromatis K."/>
            <person name="Mikhailova N."/>
            <person name="Pati A."/>
            <person name="Chen A."/>
            <person name="Palaniappan K."/>
            <person name="Land M."/>
            <person name="Hauser L."/>
            <person name="Chang Y.-J."/>
            <person name="Jeffries C.D."/>
            <person name="Meincke L."/>
            <person name="Brettin T."/>
            <person name="Detter J.C."/>
            <person name="Detter J.C."/>
            <person name="Rohde M."/>
            <person name="Goeker M."/>
            <person name="Bristow J."/>
            <person name="Eisen J.A."/>
            <person name="Markowitz V."/>
            <person name="Hugenholtz P."/>
            <person name="Kyrpides N.C."/>
            <person name="Klenk H.-P."/>
        </authorList>
    </citation>
    <scope>NUCLEOTIDE SEQUENCE [LARGE SCALE GENOMIC DNA]</scope>
    <source>
        <strain evidence="7">ATCC 25078 / DSM 43160 / JCM 3152 / KCC A-0152 / KCTC 9177 / NBRC 13315 / NRRL B-3577 / G-20</strain>
    </source>
</reference>
<dbReference type="PROSITE" id="PS00678">
    <property type="entry name" value="WD_REPEATS_1"/>
    <property type="match status" value="13"/>
</dbReference>
<feature type="repeat" description="WD" evidence="3">
    <location>
        <begin position="1097"/>
        <end position="1133"/>
    </location>
</feature>
<feature type="repeat" description="WD" evidence="3">
    <location>
        <begin position="710"/>
        <end position="751"/>
    </location>
</feature>
<keyword evidence="1 3" id="KW-0853">WD repeat</keyword>
<feature type="repeat" description="WD" evidence="3">
    <location>
        <begin position="1140"/>
        <end position="1181"/>
    </location>
</feature>
<dbReference type="Pfam" id="PF00400">
    <property type="entry name" value="WD40"/>
    <property type="match status" value="14"/>
</dbReference>
<feature type="repeat" description="WD" evidence="3">
    <location>
        <begin position="882"/>
        <end position="923"/>
    </location>
</feature>
<evidence type="ECO:0000256" key="3">
    <source>
        <dbReference type="PROSITE-ProRule" id="PRU00221"/>
    </source>
</evidence>
<feature type="repeat" description="WD" evidence="3">
    <location>
        <begin position="1054"/>
        <end position="1095"/>
    </location>
</feature>
<dbReference type="SUPFAM" id="SSF50960">
    <property type="entry name" value="TolB, C-terminal domain"/>
    <property type="match status" value="1"/>
</dbReference>
<dbReference type="PANTHER" id="PTHR22847">
    <property type="entry name" value="WD40 REPEAT PROTEIN"/>
    <property type="match status" value="1"/>
</dbReference>
<dbReference type="InterPro" id="IPR035897">
    <property type="entry name" value="Toll_tir_struct_dom_sf"/>
</dbReference>
<proteinExistence type="predicted"/>
<dbReference type="InterPro" id="IPR001680">
    <property type="entry name" value="WD40_rpt"/>
</dbReference>
<feature type="repeat" description="WD" evidence="3">
    <location>
        <begin position="925"/>
        <end position="966"/>
    </location>
</feature>
<evidence type="ECO:0000256" key="2">
    <source>
        <dbReference type="ARBA" id="ARBA00022737"/>
    </source>
</evidence>
<dbReference type="InterPro" id="IPR027417">
    <property type="entry name" value="P-loop_NTPase"/>
</dbReference>
<dbReference type="Gene3D" id="3.40.50.300">
    <property type="entry name" value="P-loop containing nucleotide triphosphate hydrolases"/>
    <property type="match status" value="1"/>
</dbReference>
<name>D2SB14_GEOOG</name>
<dbReference type="InterPro" id="IPR015943">
    <property type="entry name" value="WD40/YVTN_repeat-like_dom_sf"/>
</dbReference>
<feature type="repeat" description="WD" evidence="3">
    <location>
        <begin position="753"/>
        <end position="794"/>
    </location>
</feature>
<dbReference type="InterPro" id="IPR049052">
    <property type="entry name" value="nSTAND1"/>
</dbReference>
<dbReference type="Gene3D" id="3.40.50.10140">
    <property type="entry name" value="Toll/interleukin-1 receptor homology (TIR) domain"/>
    <property type="match status" value="1"/>
</dbReference>
<sequence>MPALFISHSNQDRVSTERVGSWLQRAGFTTVFVDFDPEDGIPAGRNWERELYAQLRRTEAVVFLASHAATASRWCFAELSLARSLGHPVFPLGLEPGVRLPLLADVQWIDLTDADLASDGHDGDGTDRPPALLRLLAGLRAAGLDPADAFSWDPNRSPYPGLAPFDPEDAAVFFARERETERLLELLHPTLQHGAGRFVAVVGPSGSGKSSLLRAGLLPRLARSPTQWILVPPLRPGSRPTHHLAACLAEAFTERGHPRSTADVEGVLSRGPEGLVLLARELADLAGKGTGQPASLVVIDQAEELVTVCGTREQQSFLRLLDGALGEDTPLWVVASVRSEFLATAPERAGLAEVIDDPLVVEPLGRGRLAEVIARPAQRAGLDLQAGLVERMVEDTAGGDALPLLAYTLRELAERSGLDGRMSLAEYDAVGGVVGALRRHADRVHDELSRRGLGVSVVPTLLKLVTVSPEGETTRRRVSCSALAADERAVVDAFVDARLLVSHDAASSPPGDRATRDAVVEVAHEALLRQWHPLRDAVEADRLSLELRSELERHAADWKHGNRDESYLLRGGRLAAIGEWADEHVGELGPVESQYLQASRALAARELETARRSNRRLRVLAAALAVLLLAAVAAGGLALHQNREAQGQARLAMSRQIAAESGDLVQGKPDTAILAGLQSMSLAGGEQPDPIPPDGLITGLARMTHTSQLLSGHTGPVWGVAFSPDGRLLATSSGDRTVRLWEADSGRPAGDPLTGHTAAVRDVVFSPDGALMATAGGDQTLRLWDVATRQPHGQPLTGHAAGLWAVAFSPDGSLLATAGADHTVRLWDVATGLPWGSPLTGHTDEVRDVTFSPDGAQLATVGVDRTLRLWDVATGQALGEPLTGHEDEVRGVAFSPDGTLLATASADRFVQLWDAVTGQPLGQPLGGYSGPVWAVAFSPDGGLVVSATQNGTVQLWDTASGQPYSQPLVGHTMWADGVAFSPDGSRVASVSLDQTARIWDVTETSSVSQALAGHTDVVNEVVFSPDGNLLASASADQTVQLWDVATGQPTGQPLVGHNDWVNGVAFSPDGDLLASGGDDQAVRLWDVATGEPRGEPLTGHTDWVLKVAFSPDAELLASAGQDRTVRLWDVATGGPRGELLTGHTDWVSGVAFSPDGDLLASASGDQTVRLWDVATGEPRGEPLAGHTGYVQDVAFSPDGRLMASGSTDNTVRLWDVASGQPHGEPLRGHTNTVLSVAFSPDGRLLASVADDRTLRLWDVATGQPHGPSLTGHENEIRGVEFSPGGRWVATGSRDGLVRLWDTEFTSWVEAGCTMVSRNLSMTEWEQLAPGMAYERTCPDLPAGEGAPRDAPVARYSS</sequence>
<dbReference type="SMART" id="SM00320">
    <property type="entry name" value="WD40"/>
    <property type="match status" value="14"/>
</dbReference>
<feature type="domain" description="Novel STAND NTPase 1" evidence="5">
    <location>
        <begin position="158"/>
        <end position="565"/>
    </location>
</feature>
<dbReference type="OrthoDB" id="134501at2"/>
<accession>D2SB14</accession>
<dbReference type="EMBL" id="CP001867">
    <property type="protein sequence ID" value="ADB76049.1"/>
    <property type="molecule type" value="Genomic_DNA"/>
</dbReference>
<evidence type="ECO:0000256" key="1">
    <source>
        <dbReference type="ARBA" id="ARBA00022574"/>
    </source>
</evidence>
<evidence type="ECO:0000259" key="5">
    <source>
        <dbReference type="Pfam" id="PF20703"/>
    </source>
</evidence>
<keyword evidence="7" id="KW-1185">Reference proteome</keyword>
<evidence type="ECO:0000313" key="7">
    <source>
        <dbReference type="Proteomes" id="UP000001382"/>
    </source>
</evidence>
<dbReference type="KEGG" id="gob:Gobs_3451"/>
<dbReference type="PROSITE" id="PS50294">
    <property type="entry name" value="WD_REPEATS_REGION"/>
    <property type="match status" value="14"/>
</dbReference>
<feature type="repeat" description="WD" evidence="3">
    <location>
        <begin position="1011"/>
        <end position="1052"/>
    </location>
</feature>
<evidence type="ECO:0000259" key="4">
    <source>
        <dbReference type="Pfam" id="PF13676"/>
    </source>
</evidence>
<dbReference type="InterPro" id="IPR019775">
    <property type="entry name" value="WD40_repeat_CS"/>
</dbReference>
<dbReference type="RefSeq" id="WP_012949478.1">
    <property type="nucleotide sequence ID" value="NC_013757.1"/>
</dbReference>
<dbReference type="SUPFAM" id="SSF50998">
    <property type="entry name" value="Quinoprotein alcohol dehydrogenase-like"/>
    <property type="match status" value="1"/>
</dbReference>
<dbReference type="InterPro" id="IPR000157">
    <property type="entry name" value="TIR_dom"/>
</dbReference>
<dbReference type="Gene3D" id="2.130.10.10">
    <property type="entry name" value="YVTN repeat-like/Quinoprotein amine dehydrogenase"/>
    <property type="match status" value="7"/>
</dbReference>
<protein>
    <submittedName>
        <fullName evidence="6">WD40 repeat, subgroup</fullName>
    </submittedName>
</protein>
<dbReference type="PRINTS" id="PR00320">
    <property type="entry name" value="GPROTEINBRPT"/>
</dbReference>
<feature type="repeat" description="WD" evidence="3">
    <location>
        <begin position="1269"/>
        <end position="1303"/>
    </location>
</feature>
<feature type="repeat" description="WD" evidence="3">
    <location>
        <begin position="796"/>
        <end position="832"/>
    </location>
</feature>
<dbReference type="Pfam" id="PF20703">
    <property type="entry name" value="nSTAND1"/>
    <property type="match status" value="1"/>
</dbReference>
<feature type="repeat" description="WD" evidence="3">
    <location>
        <begin position="1183"/>
        <end position="1224"/>
    </location>
</feature>
<feature type="repeat" description="WD" evidence="3">
    <location>
        <begin position="839"/>
        <end position="880"/>
    </location>
</feature>